<organism evidence="2 3">
    <name type="scientific">Gloeobacter morelensis MG652769</name>
    <dbReference type="NCBI Taxonomy" id="2781736"/>
    <lineage>
        <taxon>Bacteria</taxon>
        <taxon>Bacillati</taxon>
        <taxon>Cyanobacteriota</taxon>
        <taxon>Cyanophyceae</taxon>
        <taxon>Gloeobacterales</taxon>
        <taxon>Gloeobacteraceae</taxon>
        <taxon>Gloeobacter</taxon>
        <taxon>Gloeobacter morelensis</taxon>
    </lineage>
</organism>
<dbReference type="RefSeq" id="WP_230841618.1">
    <property type="nucleotide sequence ID" value="NZ_CP063845.1"/>
</dbReference>
<keyword evidence="3" id="KW-1185">Reference proteome</keyword>
<dbReference type="EMBL" id="CP063845">
    <property type="protein sequence ID" value="UFP94572.1"/>
    <property type="molecule type" value="Genomic_DNA"/>
</dbReference>
<gene>
    <name evidence="2" type="ORF">ISF26_23025</name>
</gene>
<reference evidence="2 3" key="1">
    <citation type="journal article" date="2021" name="Genome Biol. Evol.">
        <title>Complete Genome Sequencing of a Novel Gloeobacter Species from a Waterfall Cave in Mexico.</title>
        <authorList>
            <person name="Saw J.H."/>
            <person name="Cardona T."/>
            <person name="Montejano G."/>
        </authorList>
    </citation>
    <scope>NUCLEOTIDE SEQUENCE [LARGE SCALE GENOMIC DNA]</scope>
    <source>
        <strain evidence="2">MG652769</strain>
    </source>
</reference>
<evidence type="ECO:0000313" key="3">
    <source>
        <dbReference type="Proteomes" id="UP001054846"/>
    </source>
</evidence>
<evidence type="ECO:0000256" key="1">
    <source>
        <dbReference type="SAM" id="Phobius"/>
    </source>
</evidence>
<keyword evidence="1" id="KW-0812">Transmembrane</keyword>
<protein>
    <submittedName>
        <fullName evidence="2">Uncharacterized protein</fullName>
    </submittedName>
</protein>
<accession>A0ABY3PLP3</accession>
<name>A0ABY3PLP3_9CYAN</name>
<keyword evidence="1" id="KW-0472">Membrane</keyword>
<sequence length="84" mass="9365">MAQTWFWTAVFFMGAGSASFAWLGFSAKEEDKPSHMNSFFLTSSAPEGRRFLLDSALLLPLQVGSRFAAYCHRCRWSYAGSTGI</sequence>
<feature type="transmembrane region" description="Helical" evidence="1">
    <location>
        <begin position="6"/>
        <end position="25"/>
    </location>
</feature>
<dbReference type="Proteomes" id="UP001054846">
    <property type="component" value="Chromosome"/>
</dbReference>
<proteinExistence type="predicted"/>
<evidence type="ECO:0000313" key="2">
    <source>
        <dbReference type="EMBL" id="UFP94572.1"/>
    </source>
</evidence>
<keyword evidence="1" id="KW-1133">Transmembrane helix</keyword>